<name>A0A2U2PFF9_9SPHI</name>
<evidence type="ECO:0000313" key="3">
    <source>
        <dbReference type="EMBL" id="PWG80113.1"/>
    </source>
</evidence>
<dbReference type="SUPFAM" id="SSF53474">
    <property type="entry name" value="alpha/beta-Hydrolases"/>
    <property type="match status" value="1"/>
</dbReference>
<keyword evidence="4" id="KW-1185">Reference proteome</keyword>
<dbReference type="EMBL" id="QEAS01000010">
    <property type="protein sequence ID" value="PWG80113.1"/>
    <property type="molecule type" value="Genomic_DNA"/>
</dbReference>
<dbReference type="GO" id="GO:0016787">
    <property type="term" value="F:hydrolase activity"/>
    <property type="evidence" value="ECO:0007669"/>
    <property type="project" value="UniProtKB-KW"/>
</dbReference>
<comment type="caution">
    <text evidence="3">The sequence shown here is derived from an EMBL/GenBank/DDBJ whole genome shotgun (WGS) entry which is preliminary data.</text>
</comment>
<evidence type="ECO:0000313" key="4">
    <source>
        <dbReference type="Proteomes" id="UP000245647"/>
    </source>
</evidence>
<dbReference type="PANTHER" id="PTHR43037">
    <property type="entry name" value="UNNAMED PRODUCT-RELATED"/>
    <property type="match status" value="1"/>
</dbReference>
<sequence length="397" mass="44767">MQCLINSMNHIKIAVLGIVLIGLSSFVYGQKKMPEKALSRKQAEEISQSVWLDCLKEIRTQLKQEWEAGEIRSGARIMKFKYRISGEKPADGRSLYISMHGGGNATKELNDQQWNNQIKLYSPAEGVYLAPRAPTNTWNLWHEAHIDTLFDRVIEAAMAFQDVNPNKVYLMGYSAGGDGVYQLAPRMADRWAAASMMAGHPNETSPLGLRNIGFSLHMGALDSAYNRNGIARKWAVMLDSLSASDPGGYRHHVQLHEGRGHWMNREDSVAVKWMSEFRRNALPDKIVWKQDDVHHSDFYWLFVPEKSVKTGGLIVASRNGNEIRIDQSSSDTLVVRLNDKMTDLDKPVKVNYLGKEIFRGKLKRLASVIRKTAGERKDPDLIFSAEIVIVNGKVTDI</sequence>
<dbReference type="InterPro" id="IPR029058">
    <property type="entry name" value="AB_hydrolase_fold"/>
</dbReference>
<evidence type="ECO:0000256" key="2">
    <source>
        <dbReference type="ARBA" id="ARBA00022801"/>
    </source>
</evidence>
<accession>A0A2U2PFF9</accession>
<dbReference type="PANTHER" id="PTHR43037:SF5">
    <property type="entry name" value="FERULOYL ESTERASE"/>
    <property type="match status" value="1"/>
</dbReference>
<proteinExistence type="predicted"/>
<organism evidence="3 4">
    <name type="scientific">Pararcticibacter amylolyticus</name>
    <dbReference type="NCBI Taxonomy" id="2173175"/>
    <lineage>
        <taxon>Bacteria</taxon>
        <taxon>Pseudomonadati</taxon>
        <taxon>Bacteroidota</taxon>
        <taxon>Sphingobacteriia</taxon>
        <taxon>Sphingobacteriales</taxon>
        <taxon>Sphingobacteriaceae</taxon>
        <taxon>Pararcticibacter</taxon>
    </lineage>
</organism>
<dbReference type="AlphaFoldDB" id="A0A2U2PFF9"/>
<gene>
    <name evidence="3" type="ORF">DDR33_12985</name>
</gene>
<dbReference type="Proteomes" id="UP000245647">
    <property type="component" value="Unassembled WGS sequence"/>
</dbReference>
<dbReference type="InterPro" id="IPR050955">
    <property type="entry name" value="Plant_Biomass_Hydrol_Est"/>
</dbReference>
<keyword evidence="1" id="KW-0732">Signal</keyword>
<reference evidence="3 4" key="1">
    <citation type="submission" date="2018-04" db="EMBL/GenBank/DDBJ databases">
        <title>Pedobacter chongqingensis sp. nov., isolated from a rottenly hemp rope.</title>
        <authorList>
            <person name="Cai Y."/>
        </authorList>
    </citation>
    <scope>NUCLEOTIDE SEQUENCE [LARGE SCALE GENOMIC DNA]</scope>
    <source>
        <strain evidence="3 4">FJ4-8</strain>
    </source>
</reference>
<keyword evidence="2 3" id="KW-0378">Hydrolase</keyword>
<dbReference type="Gene3D" id="3.40.50.1820">
    <property type="entry name" value="alpha/beta hydrolase"/>
    <property type="match status" value="1"/>
</dbReference>
<evidence type="ECO:0000256" key="1">
    <source>
        <dbReference type="ARBA" id="ARBA00022729"/>
    </source>
</evidence>
<protein>
    <submittedName>
        <fullName evidence="3">Alpha/beta hydrolase</fullName>
    </submittedName>
</protein>